<dbReference type="KEGG" id="vg:40085816"/>
<sequence length="737" mass="74817">MASLIKLAGKAAKGAAGWTWNNSGAANVPVLNSAVGAFSRTPDSKKKALEAVSDPEPEEVKKEEKQKRKGPKRERDAKGKFVGPDGTQKKSTVEANREANQAAIAASTPTQANAKPSELTKQMQEDIHEMRRLMEEQKKNGGQGKSGSLLGGLVEAAGEKLLSRAGGGLGAAGLGAAAATVGRKVLTTVGGAAKGAAASIANSRVGSAIANAGSTIVGGAKSVLNSTGEVAAATNKKLLTTVEAGKSLVGKGVAAAAGSATAETAKIAGKTGLKSLVKKIPVIGLLAGIGFGVKRAVEGDWTGAGMEVASGIAGTVPGVGTAASLGIDAGLAVRDATRSDSPADAQSVEKASAPAVQNMLREPISIQPAKPVSMVSALNGSAPSVPAGLATLQAFVAAALDEQQGIYVKPANDALRDSPSANPMQKASYSPSAGSAPTGTLTPAPKSTAGSIPTAAQVGRRSDTTTVQPSKFEKVMPTTDIAKSDLGNLISRGEGDYNSYNAGTKGTGGKVVHSGKKNLSEMTLNDIIASSESKDGNDKDRVFAAGRYQIITPTLKDSMKKMGLKGDEKFTPELQDKIFQETLLPKSVKDYINGNSDDSKAAQVDLAKTWRSFADPRTGKTYADAGAGANHASISAAESAKALEATRAQVAASKKSEFALNDPERRTSDALKTEARETDKAATQAPIVVQAPAAQTAQAPAAPSSGGSAGIGGHMGTRNDDSSIRRITDAKMGFGTV</sequence>
<dbReference type="RefSeq" id="YP_009609731.1">
    <property type="nucleotide sequence ID" value="NC_041997.1"/>
</dbReference>
<feature type="compositionally biased region" description="Basic and acidic residues" evidence="1">
    <location>
        <begin position="87"/>
        <end position="97"/>
    </location>
</feature>
<feature type="region of interest" description="Disordered" evidence="1">
    <location>
        <begin position="652"/>
        <end position="737"/>
    </location>
</feature>
<feature type="compositionally biased region" description="Low complexity" evidence="1">
    <location>
        <begin position="681"/>
        <end position="706"/>
    </location>
</feature>
<reference evidence="2 3" key="1">
    <citation type="submission" date="2017-08" db="EMBL/GenBank/DDBJ databases">
        <title>Characterization and complete genome sequence of novel bacteriophage infecting the causal agent of bacterial fruit blotch, Acidovorax citrulli.</title>
        <authorList>
            <person name="Midani A.R."/>
            <person name="Park S.-H."/>
            <person name="Choi T.-J."/>
        </authorList>
    </citation>
    <scope>NUCLEOTIDE SEQUENCE [LARGE SCALE GENOMIC DNA]</scope>
</reference>
<dbReference type="Proteomes" id="UP000224101">
    <property type="component" value="Segment"/>
</dbReference>
<name>A0A218M2Y4_9CAUD</name>
<dbReference type="SUPFAM" id="SSF53955">
    <property type="entry name" value="Lysozyme-like"/>
    <property type="match status" value="1"/>
</dbReference>
<feature type="compositionally biased region" description="Basic and acidic residues" evidence="1">
    <location>
        <begin position="717"/>
        <end position="729"/>
    </location>
</feature>
<feature type="region of interest" description="Disordered" evidence="1">
    <location>
        <begin position="40"/>
        <end position="97"/>
    </location>
</feature>
<dbReference type="OrthoDB" id="7106at10239"/>
<dbReference type="GeneID" id="40085816"/>
<evidence type="ECO:0000256" key="1">
    <source>
        <dbReference type="SAM" id="MobiDB-lite"/>
    </source>
</evidence>
<evidence type="ECO:0000313" key="3">
    <source>
        <dbReference type="Proteomes" id="UP000224101"/>
    </source>
</evidence>
<evidence type="ECO:0000313" key="2">
    <source>
        <dbReference type="EMBL" id="ASD50412.1"/>
    </source>
</evidence>
<protein>
    <submittedName>
        <fullName evidence="2">Uncharacterized protein</fullName>
    </submittedName>
</protein>
<proteinExistence type="predicted"/>
<dbReference type="InterPro" id="IPR023346">
    <property type="entry name" value="Lysozyme-like_dom_sf"/>
</dbReference>
<organism evidence="2 3">
    <name type="scientific">Acidovorax phage ACP17</name>
    <dbReference type="NCBI Taxonomy" id="2010329"/>
    <lineage>
        <taxon>Viruses</taxon>
        <taxon>Duplodnaviria</taxon>
        <taxon>Heunggongvirae</taxon>
        <taxon>Uroviricota</taxon>
        <taxon>Caudoviricetes</taxon>
        <taxon>Busanvirus</taxon>
        <taxon>Busanvirus ACP17</taxon>
    </lineage>
</organism>
<feature type="compositionally biased region" description="Polar residues" evidence="1">
    <location>
        <begin position="419"/>
        <end position="441"/>
    </location>
</feature>
<accession>A0A218M2Y4</accession>
<feature type="region of interest" description="Disordered" evidence="1">
    <location>
        <begin position="413"/>
        <end position="470"/>
    </location>
</feature>
<feature type="compositionally biased region" description="Basic and acidic residues" evidence="1">
    <location>
        <begin position="654"/>
        <end position="680"/>
    </location>
</feature>
<dbReference type="EMBL" id="KY979132">
    <property type="protein sequence ID" value="ASD50412.1"/>
    <property type="molecule type" value="Genomic_DNA"/>
</dbReference>
<dbReference type="Gene3D" id="1.10.530.10">
    <property type="match status" value="1"/>
</dbReference>
<keyword evidence="3" id="KW-1185">Reference proteome</keyword>